<gene>
    <name evidence="6" type="ORF">NA56DRAFT_701522</name>
</gene>
<dbReference type="FunFam" id="3.40.50.300:FF:000196">
    <property type="entry name" value="Cell division control 3"/>
    <property type="match status" value="1"/>
</dbReference>
<keyword evidence="2 3" id="KW-0342">GTP-binding</keyword>
<feature type="compositionally biased region" description="Polar residues" evidence="4">
    <location>
        <begin position="135"/>
        <end position="145"/>
    </location>
</feature>
<dbReference type="OrthoDB" id="416553at2759"/>
<dbReference type="Gene3D" id="3.40.50.300">
    <property type="entry name" value="P-loop containing nucleotide triphosphate hydrolases"/>
    <property type="match status" value="1"/>
</dbReference>
<evidence type="ECO:0000256" key="1">
    <source>
        <dbReference type="ARBA" id="ARBA00022741"/>
    </source>
</evidence>
<feature type="region of interest" description="Disordered" evidence="4">
    <location>
        <begin position="114"/>
        <end position="145"/>
    </location>
</feature>
<comment type="similarity">
    <text evidence="3">Belongs to the TRAFAC class TrmE-Era-EngA-EngB-Septin-like GTPase superfamily. Septin GTPase family.</text>
</comment>
<evidence type="ECO:0000259" key="5">
    <source>
        <dbReference type="PROSITE" id="PS51719"/>
    </source>
</evidence>
<dbReference type="GO" id="GO:0032156">
    <property type="term" value="C:septin cytoskeleton"/>
    <property type="evidence" value="ECO:0007669"/>
    <property type="project" value="UniProtKB-ARBA"/>
</dbReference>
<feature type="compositionally biased region" description="Basic and acidic residues" evidence="4">
    <location>
        <begin position="531"/>
        <end position="551"/>
    </location>
</feature>
<dbReference type="CDD" id="cd01850">
    <property type="entry name" value="CDC_Septin"/>
    <property type="match status" value="1"/>
</dbReference>
<evidence type="ECO:0000256" key="4">
    <source>
        <dbReference type="SAM" id="MobiDB-lite"/>
    </source>
</evidence>
<dbReference type="Proteomes" id="UP000235672">
    <property type="component" value="Unassembled WGS sequence"/>
</dbReference>
<proteinExistence type="inferred from homology"/>
<dbReference type="InterPro" id="IPR027417">
    <property type="entry name" value="P-loop_NTPase"/>
</dbReference>
<evidence type="ECO:0000313" key="7">
    <source>
        <dbReference type="Proteomes" id="UP000235672"/>
    </source>
</evidence>
<dbReference type="GO" id="GO:0005938">
    <property type="term" value="C:cell cortex"/>
    <property type="evidence" value="ECO:0007669"/>
    <property type="project" value="UniProtKB-ARBA"/>
</dbReference>
<dbReference type="InterPro" id="IPR016491">
    <property type="entry name" value="Septin"/>
</dbReference>
<dbReference type="GO" id="GO:0005525">
    <property type="term" value="F:GTP binding"/>
    <property type="evidence" value="ECO:0007669"/>
    <property type="project" value="UniProtKB-KW"/>
</dbReference>
<dbReference type="EMBL" id="KZ613475">
    <property type="protein sequence ID" value="PMD23245.1"/>
    <property type="molecule type" value="Genomic_DNA"/>
</dbReference>
<feature type="compositionally biased region" description="Low complexity" evidence="4">
    <location>
        <begin position="1"/>
        <end position="20"/>
    </location>
</feature>
<organism evidence="6 7">
    <name type="scientific">Hyaloscypha hepaticicola</name>
    <dbReference type="NCBI Taxonomy" id="2082293"/>
    <lineage>
        <taxon>Eukaryota</taxon>
        <taxon>Fungi</taxon>
        <taxon>Dikarya</taxon>
        <taxon>Ascomycota</taxon>
        <taxon>Pezizomycotina</taxon>
        <taxon>Leotiomycetes</taxon>
        <taxon>Helotiales</taxon>
        <taxon>Hyaloscyphaceae</taxon>
        <taxon>Hyaloscypha</taxon>
    </lineage>
</organism>
<protein>
    <submittedName>
        <fullName evidence="6">Septin-domain-containing protein</fullName>
    </submittedName>
</protein>
<keyword evidence="7" id="KW-1185">Reference proteome</keyword>
<feature type="region of interest" description="Disordered" evidence="4">
    <location>
        <begin position="1"/>
        <end position="51"/>
    </location>
</feature>
<dbReference type="SUPFAM" id="SSF52540">
    <property type="entry name" value="P-loop containing nucleoside triphosphate hydrolases"/>
    <property type="match status" value="1"/>
</dbReference>
<keyword evidence="1 3" id="KW-0547">Nucleotide-binding</keyword>
<feature type="domain" description="Septin-type G" evidence="5">
    <location>
        <begin position="183"/>
        <end position="457"/>
    </location>
</feature>
<dbReference type="STRING" id="1745343.A0A2J6QAG8"/>
<evidence type="ECO:0000256" key="2">
    <source>
        <dbReference type="ARBA" id="ARBA00023134"/>
    </source>
</evidence>
<reference evidence="6 7" key="1">
    <citation type="submission" date="2016-05" db="EMBL/GenBank/DDBJ databases">
        <title>A degradative enzymes factory behind the ericoid mycorrhizal symbiosis.</title>
        <authorList>
            <consortium name="DOE Joint Genome Institute"/>
            <person name="Martino E."/>
            <person name="Morin E."/>
            <person name="Grelet G."/>
            <person name="Kuo A."/>
            <person name="Kohler A."/>
            <person name="Daghino S."/>
            <person name="Barry K."/>
            <person name="Choi C."/>
            <person name="Cichocki N."/>
            <person name="Clum A."/>
            <person name="Copeland A."/>
            <person name="Hainaut M."/>
            <person name="Haridas S."/>
            <person name="Labutti K."/>
            <person name="Lindquist E."/>
            <person name="Lipzen A."/>
            <person name="Khouja H.-R."/>
            <person name="Murat C."/>
            <person name="Ohm R."/>
            <person name="Olson A."/>
            <person name="Spatafora J."/>
            <person name="Veneault-Fourrey C."/>
            <person name="Henrissat B."/>
            <person name="Grigoriev I."/>
            <person name="Martin F."/>
            <person name="Perotto S."/>
        </authorList>
    </citation>
    <scope>NUCLEOTIDE SEQUENCE [LARGE SCALE GENOMIC DNA]</scope>
    <source>
        <strain evidence="6 7">UAMH 7357</strain>
    </source>
</reference>
<dbReference type="PANTHER" id="PTHR18884">
    <property type="entry name" value="SEPTIN"/>
    <property type="match status" value="1"/>
</dbReference>
<evidence type="ECO:0000256" key="3">
    <source>
        <dbReference type="RuleBase" id="RU004560"/>
    </source>
</evidence>
<accession>A0A2J6QAG8</accession>
<name>A0A2J6QAG8_9HELO</name>
<dbReference type="Pfam" id="PF00735">
    <property type="entry name" value="Septin"/>
    <property type="match status" value="1"/>
</dbReference>
<feature type="region of interest" description="Disordered" evidence="4">
    <location>
        <begin position="531"/>
        <end position="559"/>
    </location>
</feature>
<dbReference type="PROSITE" id="PS51719">
    <property type="entry name" value="G_SEPTIN"/>
    <property type="match status" value="1"/>
</dbReference>
<evidence type="ECO:0000313" key="6">
    <source>
        <dbReference type="EMBL" id="PMD23245.1"/>
    </source>
</evidence>
<dbReference type="InterPro" id="IPR030379">
    <property type="entry name" value="G_SEPTIN_dom"/>
</dbReference>
<sequence>MSSAMSSLLQQSRVSRSESSTKGGIMAIKELDRNSQSRMYPGSLHRHQRSNPAVPLYRSMLDVDTPSLQPIVIQKEESMEDWVSEKLSQTARKHITNDWADILCFYTATNGVASAAPPRASPAPQPNGKAVSPQEIPQSVSSTDPKVAAQQASDMRNIVRRKLTGYVGFANLPNQWHRKSVRKGFNFNVMVVGESGLGKSTLVNTLFNTSLYPPRERKGPSLDIIPKTVSIQSISADIEENGVRLRLTVVDTPGFGDFVNNDESWRPIVDNIEQRFDAYLDAENKVNRMNIVDNRVHACVYFIQPTGHALKPLDIEVMRRLHTKVNLIPVIAKADTMTDEEIIAFKARILADIKHHDIQIFEGPRYELDDDETIAENNEIMSKVPFAVVGANSEITSADGRKVRGRKYPWGIIEVDNEEHCDFVKLRQMLIRTHMEELKEHTNNALYENYRSEKLTALGVAQDPSVFKEVNPAVKQEEERTLHEQKLAKMEAEMKMVFQQKVAEKESKLKQSEEELYARHREMKEQLERQRMELEEKKSRIESGRPLEEKGKRKGFSLR</sequence>
<dbReference type="AlphaFoldDB" id="A0A2J6QAG8"/>